<proteinExistence type="predicted"/>
<evidence type="ECO:0000313" key="3">
    <source>
        <dbReference type="Proteomes" id="UP000235388"/>
    </source>
</evidence>
<dbReference type="AlphaFoldDB" id="A0A2N5UGA4"/>
<keyword evidence="1" id="KW-1133">Transmembrane helix</keyword>
<evidence type="ECO:0000313" key="2">
    <source>
        <dbReference type="EMBL" id="PLW36747.1"/>
    </source>
</evidence>
<keyword evidence="1" id="KW-0472">Membrane</keyword>
<feature type="transmembrane region" description="Helical" evidence="1">
    <location>
        <begin position="104"/>
        <end position="127"/>
    </location>
</feature>
<name>A0A2N5UGA4_9BASI</name>
<keyword evidence="1" id="KW-0812">Transmembrane</keyword>
<protein>
    <submittedName>
        <fullName evidence="2">Uncharacterized protein</fullName>
    </submittedName>
</protein>
<accession>A0A2N5UGA4</accession>
<dbReference type="Proteomes" id="UP000235388">
    <property type="component" value="Unassembled WGS sequence"/>
</dbReference>
<gene>
    <name evidence="2" type="ORF">PCANC_14582</name>
</gene>
<organism evidence="2 3">
    <name type="scientific">Puccinia coronata f. sp. avenae</name>
    <dbReference type="NCBI Taxonomy" id="200324"/>
    <lineage>
        <taxon>Eukaryota</taxon>
        <taxon>Fungi</taxon>
        <taxon>Dikarya</taxon>
        <taxon>Basidiomycota</taxon>
        <taxon>Pucciniomycotina</taxon>
        <taxon>Pucciniomycetes</taxon>
        <taxon>Pucciniales</taxon>
        <taxon>Pucciniaceae</taxon>
        <taxon>Puccinia</taxon>
    </lineage>
</organism>
<dbReference type="EMBL" id="PGCJ01000234">
    <property type="protein sequence ID" value="PLW36747.1"/>
    <property type="molecule type" value="Genomic_DNA"/>
</dbReference>
<evidence type="ECO:0000256" key="1">
    <source>
        <dbReference type="SAM" id="Phobius"/>
    </source>
</evidence>
<comment type="caution">
    <text evidence="2">The sequence shown here is derived from an EMBL/GenBank/DDBJ whole genome shotgun (WGS) entry which is preliminary data.</text>
</comment>
<sequence length="174" mass="19666">MAGHILSPPYYRRNGSSAPARTGLVIANPDRRDTSLWPKFPQRSRPVEASIRAAEIEALVCLILHSAHVRTSLNTLHYLLQTGLTYPSSSSRPKHYIVAIMRTYFLAIFLWGYLFTGLTSATTYCFFCHKQLGKRKLDAEDVECGKPIICDKGVIHRPCGKPADRYMRYCQGCK</sequence>
<reference evidence="2 3" key="1">
    <citation type="submission" date="2017-11" db="EMBL/GenBank/DDBJ databases">
        <title>De novo assembly and phasing of dikaryotic genomes from two isolates of Puccinia coronata f. sp. avenae, the causal agent of oat crown rust.</title>
        <authorList>
            <person name="Miller M.E."/>
            <person name="Zhang Y."/>
            <person name="Omidvar V."/>
            <person name="Sperschneider J."/>
            <person name="Schwessinger B."/>
            <person name="Raley C."/>
            <person name="Palmer J.M."/>
            <person name="Garnica D."/>
            <person name="Upadhyaya N."/>
            <person name="Rathjen J."/>
            <person name="Taylor J.M."/>
            <person name="Park R.F."/>
            <person name="Dodds P.N."/>
            <person name="Hirsch C.D."/>
            <person name="Kianian S.F."/>
            <person name="Figueroa M."/>
        </authorList>
    </citation>
    <scope>NUCLEOTIDE SEQUENCE [LARGE SCALE GENOMIC DNA]</scope>
    <source>
        <strain evidence="2">12NC29</strain>
    </source>
</reference>
<keyword evidence="3" id="KW-1185">Reference proteome</keyword>